<sequence>MDLKYNVFGKSMYSLKEMELIQLASQWFYDAGRLPSSAWAQVTYGDVAVDSIRKILSSQSEPYYFGGVDNIFPPYLHAIRSAVEMYNDFCRHAPPYFFNKTSDEEIEKVMNISANFGIELKKEYFTRFTMLEEILVKIKDDIDFFENNSKLME</sequence>
<dbReference type="Proteomes" id="UP000244140">
    <property type="component" value="Unassembled WGS sequence"/>
</dbReference>
<evidence type="ECO:0000313" key="2">
    <source>
        <dbReference type="Proteomes" id="UP000244140"/>
    </source>
</evidence>
<proteinExistence type="predicted"/>
<protein>
    <submittedName>
        <fullName evidence="1">Uncharacterized protein</fullName>
    </submittedName>
</protein>
<organism evidence="1 2">
    <name type="scientific">Enterococcus faecalis</name>
    <name type="common">Streptococcus faecalis</name>
    <dbReference type="NCBI Taxonomy" id="1351"/>
    <lineage>
        <taxon>Bacteria</taxon>
        <taxon>Bacillati</taxon>
        <taxon>Bacillota</taxon>
        <taxon>Bacilli</taxon>
        <taxon>Lactobacillales</taxon>
        <taxon>Enterococcaceae</taxon>
        <taxon>Enterococcus</taxon>
    </lineage>
</organism>
<comment type="caution">
    <text evidence="1">The sequence shown here is derived from an EMBL/GenBank/DDBJ whole genome shotgun (WGS) entry which is preliminary data.</text>
</comment>
<accession>A0A855UE64</accession>
<dbReference type="EMBL" id="PZZH01000004">
    <property type="protein sequence ID" value="PTN72633.1"/>
    <property type="molecule type" value="Genomic_DNA"/>
</dbReference>
<evidence type="ECO:0000313" key="1">
    <source>
        <dbReference type="EMBL" id="PTN72633.1"/>
    </source>
</evidence>
<reference evidence="1 2" key="1">
    <citation type="submission" date="2018-04" db="EMBL/GenBank/DDBJ databases">
        <authorList>
            <person name="Van Tyne D."/>
        </authorList>
    </citation>
    <scope>NUCLEOTIDE SEQUENCE [LARGE SCALE GENOMIC DNA]</scope>
    <source>
        <strain evidence="1 2">B2535</strain>
    </source>
</reference>
<gene>
    <name evidence="1" type="ORF">DAI13_17705</name>
</gene>
<name>A0A855UE64_ENTFL</name>
<dbReference type="RefSeq" id="WP_010714453.1">
    <property type="nucleotide sequence ID" value="NZ_CP124957.1"/>
</dbReference>
<dbReference type="AlphaFoldDB" id="A0A855UE64"/>